<name>A0A0E9WJ19_ANGAN</name>
<reference evidence="2" key="2">
    <citation type="journal article" date="2015" name="Fish Shellfish Immunol.">
        <title>Early steps in the European eel (Anguilla anguilla)-Vibrio vulnificus interaction in the gills: Role of the RtxA13 toxin.</title>
        <authorList>
            <person name="Callol A."/>
            <person name="Pajuelo D."/>
            <person name="Ebbesson L."/>
            <person name="Teles M."/>
            <person name="MacKenzie S."/>
            <person name="Amaro C."/>
        </authorList>
    </citation>
    <scope>NUCLEOTIDE SEQUENCE</scope>
</reference>
<organism evidence="2">
    <name type="scientific">Anguilla anguilla</name>
    <name type="common">European freshwater eel</name>
    <name type="synonym">Muraena anguilla</name>
    <dbReference type="NCBI Taxonomy" id="7936"/>
    <lineage>
        <taxon>Eukaryota</taxon>
        <taxon>Metazoa</taxon>
        <taxon>Chordata</taxon>
        <taxon>Craniata</taxon>
        <taxon>Vertebrata</taxon>
        <taxon>Euteleostomi</taxon>
        <taxon>Actinopterygii</taxon>
        <taxon>Neopterygii</taxon>
        <taxon>Teleostei</taxon>
        <taxon>Anguilliformes</taxon>
        <taxon>Anguillidae</taxon>
        <taxon>Anguilla</taxon>
    </lineage>
</organism>
<sequence>MENDHPVYSIVCTRFCLLVLIGSKLVGSLPDCSWSRWGRLLGVPKDISVQ</sequence>
<dbReference type="EMBL" id="GBXM01019094">
    <property type="protein sequence ID" value="JAH89483.1"/>
    <property type="molecule type" value="Transcribed_RNA"/>
</dbReference>
<keyword evidence="1" id="KW-1133">Transmembrane helix</keyword>
<accession>A0A0E9WJ19</accession>
<proteinExistence type="predicted"/>
<feature type="transmembrane region" description="Helical" evidence="1">
    <location>
        <begin position="6"/>
        <end position="26"/>
    </location>
</feature>
<evidence type="ECO:0000256" key="1">
    <source>
        <dbReference type="SAM" id="Phobius"/>
    </source>
</evidence>
<keyword evidence="1" id="KW-0812">Transmembrane</keyword>
<keyword evidence="1" id="KW-0472">Membrane</keyword>
<reference evidence="2" key="1">
    <citation type="submission" date="2014-11" db="EMBL/GenBank/DDBJ databases">
        <authorList>
            <person name="Amaro Gonzalez C."/>
        </authorList>
    </citation>
    <scope>NUCLEOTIDE SEQUENCE</scope>
</reference>
<evidence type="ECO:0000313" key="2">
    <source>
        <dbReference type="EMBL" id="JAH89483.1"/>
    </source>
</evidence>
<dbReference type="AlphaFoldDB" id="A0A0E9WJ19"/>
<protein>
    <submittedName>
        <fullName evidence="2">Uncharacterized protein</fullName>
    </submittedName>
</protein>